<evidence type="ECO:0000256" key="1">
    <source>
        <dbReference type="ARBA" id="ARBA00004442"/>
    </source>
</evidence>
<evidence type="ECO:0000256" key="3">
    <source>
        <dbReference type="ARBA" id="ARBA00023237"/>
    </source>
</evidence>
<evidence type="ECO:0000256" key="4">
    <source>
        <dbReference type="PROSITE-ProRule" id="PRU00473"/>
    </source>
</evidence>
<dbReference type="Gene3D" id="3.30.1330.60">
    <property type="entry name" value="OmpA-like domain"/>
    <property type="match status" value="1"/>
</dbReference>
<evidence type="ECO:0000313" key="8">
    <source>
        <dbReference type="EMBL" id="AGT08998.1"/>
    </source>
</evidence>
<dbReference type="HOGENOM" id="CLU_986400_0_0_5"/>
<keyword evidence="6" id="KW-0732">Signal</keyword>
<keyword evidence="3" id="KW-0998">Cell outer membrane</keyword>
<gene>
    <name evidence="8" type="ORF">JCM7686_1897</name>
</gene>
<dbReference type="Pfam" id="PF00691">
    <property type="entry name" value="OmpA"/>
    <property type="match status" value="1"/>
</dbReference>
<dbReference type="InterPro" id="IPR050330">
    <property type="entry name" value="Bact_OuterMem_StrucFunc"/>
</dbReference>
<dbReference type="InterPro" id="IPR006664">
    <property type="entry name" value="OMP_bac"/>
</dbReference>
<evidence type="ECO:0000313" key="9">
    <source>
        <dbReference type="Proteomes" id="UP000015480"/>
    </source>
</evidence>
<evidence type="ECO:0000256" key="6">
    <source>
        <dbReference type="SAM" id="SignalP"/>
    </source>
</evidence>
<dbReference type="InterPro" id="IPR006665">
    <property type="entry name" value="OmpA-like"/>
</dbReference>
<evidence type="ECO:0000259" key="7">
    <source>
        <dbReference type="PROSITE" id="PS51123"/>
    </source>
</evidence>
<proteinExistence type="predicted"/>
<feature type="region of interest" description="Disordered" evidence="5">
    <location>
        <begin position="50"/>
        <end position="72"/>
    </location>
</feature>
<dbReference type="Proteomes" id="UP000015480">
    <property type="component" value="Chromosome"/>
</dbReference>
<dbReference type="PROSITE" id="PS51123">
    <property type="entry name" value="OMPA_2"/>
    <property type="match status" value="1"/>
</dbReference>
<reference evidence="8 9" key="1">
    <citation type="journal article" date="2014" name="BMC Genomics">
        <title>Architecture and functions of a multipartite genome of the methylotrophic bacterium Paracoccus aminophilus JCM 7686, containing primary and secondary chromids.</title>
        <authorList>
            <person name="Dziewit L."/>
            <person name="Czarnecki J."/>
            <person name="Wibberg D."/>
            <person name="Radlinska M."/>
            <person name="Mrozek P."/>
            <person name="Szymczak M."/>
            <person name="Schluter A."/>
            <person name="Puhler A."/>
            <person name="Bartosik D."/>
        </authorList>
    </citation>
    <scope>NUCLEOTIDE SEQUENCE [LARGE SCALE GENOMIC DNA]</scope>
    <source>
        <strain evidence="8">JCM 7686</strain>
    </source>
</reference>
<keyword evidence="2 4" id="KW-0472">Membrane</keyword>
<keyword evidence="9" id="KW-1185">Reference proteome</keyword>
<dbReference type="PATRIC" id="fig|1367847.3.peg.1886"/>
<protein>
    <submittedName>
        <fullName evidence="8">OmpA/MotB domain protein</fullName>
    </submittedName>
</protein>
<dbReference type="AlphaFoldDB" id="S5YC28"/>
<dbReference type="eggNOG" id="COG2885">
    <property type="taxonomic scope" value="Bacteria"/>
</dbReference>
<evidence type="ECO:0000256" key="2">
    <source>
        <dbReference type="ARBA" id="ARBA00023136"/>
    </source>
</evidence>
<accession>S5YC28</accession>
<dbReference type="PANTHER" id="PTHR30329:SF21">
    <property type="entry name" value="LIPOPROTEIN YIAD-RELATED"/>
    <property type="match status" value="1"/>
</dbReference>
<dbReference type="KEGG" id="pami:JCM7686_1897"/>
<feature type="chain" id="PRO_5004544889" evidence="6">
    <location>
        <begin position="20"/>
        <end position="282"/>
    </location>
</feature>
<feature type="signal peptide" evidence="6">
    <location>
        <begin position="1"/>
        <end position="19"/>
    </location>
</feature>
<evidence type="ECO:0000256" key="5">
    <source>
        <dbReference type="SAM" id="MobiDB-lite"/>
    </source>
</evidence>
<dbReference type="CDD" id="cd07185">
    <property type="entry name" value="OmpA_C-like"/>
    <property type="match status" value="1"/>
</dbReference>
<feature type="domain" description="OmpA-like" evidence="7">
    <location>
        <begin position="158"/>
        <end position="281"/>
    </location>
</feature>
<dbReference type="STRING" id="1367847.JCM7686_1897"/>
<dbReference type="GO" id="GO:0009279">
    <property type="term" value="C:cell outer membrane"/>
    <property type="evidence" value="ECO:0007669"/>
    <property type="project" value="UniProtKB-SubCell"/>
</dbReference>
<dbReference type="SUPFAM" id="SSF103088">
    <property type="entry name" value="OmpA-like"/>
    <property type="match status" value="1"/>
</dbReference>
<name>S5YC28_PARAH</name>
<dbReference type="PRINTS" id="PR01021">
    <property type="entry name" value="OMPADOMAIN"/>
</dbReference>
<dbReference type="RefSeq" id="WP_020950636.1">
    <property type="nucleotide sequence ID" value="NC_022041.1"/>
</dbReference>
<dbReference type="PANTHER" id="PTHR30329">
    <property type="entry name" value="STATOR ELEMENT OF FLAGELLAR MOTOR COMPLEX"/>
    <property type="match status" value="1"/>
</dbReference>
<feature type="region of interest" description="Disordered" evidence="5">
    <location>
        <begin position="241"/>
        <end position="282"/>
    </location>
</feature>
<feature type="compositionally biased region" description="Basic and acidic residues" evidence="5">
    <location>
        <begin position="256"/>
        <end position="274"/>
    </location>
</feature>
<comment type="subcellular location">
    <subcellularLocation>
        <location evidence="1">Cell outer membrane</location>
    </subcellularLocation>
</comment>
<dbReference type="OrthoDB" id="9792021at2"/>
<organism evidence="8 9">
    <name type="scientific">Paracoccus aminophilus JCM 7686</name>
    <dbReference type="NCBI Taxonomy" id="1367847"/>
    <lineage>
        <taxon>Bacteria</taxon>
        <taxon>Pseudomonadati</taxon>
        <taxon>Pseudomonadota</taxon>
        <taxon>Alphaproteobacteria</taxon>
        <taxon>Rhodobacterales</taxon>
        <taxon>Paracoccaceae</taxon>
        <taxon>Paracoccus</taxon>
    </lineage>
</organism>
<sequence>MIRWGALFGAALLPVAALAYSVEFTGTPIGAQPSHLSPRSLGASQLVRQTGGSTLTKGGDQSDLAPLVSASPAPETRPLTAARPGFFLLLRSSASLGGQASHMKRQAGGPVSHLAAVSQESGLTPSGMSSRMRLSEVRSEMRDKADALLTEFGAREEGGKIIVSLPGDVLFDFDSAEIRSDAEPVLDRLAELLDAFSTAPVVIAGHTDSKGSDAYNLALSDRRAASVKAWLSEDGVAAGRMTTEGHGEAEPVAPNEHTDGSDDPEGRQKNRRVEFTILQPAP</sequence>
<dbReference type="EMBL" id="CP006650">
    <property type="protein sequence ID" value="AGT08998.1"/>
    <property type="molecule type" value="Genomic_DNA"/>
</dbReference>
<dbReference type="InterPro" id="IPR036737">
    <property type="entry name" value="OmpA-like_sf"/>
</dbReference>